<organism evidence="2 3">
    <name type="scientific">Massilia phyllostachyos</name>
    <dbReference type="NCBI Taxonomy" id="2898585"/>
    <lineage>
        <taxon>Bacteria</taxon>
        <taxon>Pseudomonadati</taxon>
        <taxon>Pseudomonadota</taxon>
        <taxon>Betaproteobacteria</taxon>
        <taxon>Burkholderiales</taxon>
        <taxon>Oxalobacteraceae</taxon>
        <taxon>Telluria group</taxon>
        <taxon>Massilia</taxon>
    </lineage>
</organism>
<sequence>MESIIWALDLVAVAYLCLWALRADKAESGNEKGKPTEARQEANNA</sequence>
<keyword evidence="3" id="KW-1185">Reference proteome</keyword>
<name>A0ABS8QCA2_9BURK</name>
<evidence type="ECO:0000313" key="3">
    <source>
        <dbReference type="Proteomes" id="UP001179361"/>
    </source>
</evidence>
<comment type="caution">
    <text evidence="2">The sequence shown here is derived from an EMBL/GenBank/DDBJ whole genome shotgun (WGS) entry which is preliminary data.</text>
</comment>
<protein>
    <submittedName>
        <fullName evidence="2">Uncharacterized protein</fullName>
    </submittedName>
</protein>
<proteinExistence type="predicted"/>
<accession>A0ABS8QCA2</accession>
<dbReference type="EMBL" id="JAJNOC010000012">
    <property type="protein sequence ID" value="MCD2519387.1"/>
    <property type="molecule type" value="Genomic_DNA"/>
</dbReference>
<evidence type="ECO:0000313" key="2">
    <source>
        <dbReference type="EMBL" id="MCD2519387.1"/>
    </source>
</evidence>
<reference evidence="2" key="1">
    <citation type="submission" date="2021-11" db="EMBL/GenBank/DDBJ databases">
        <title>The complete genome of Massilia sp sp. G4R7.</title>
        <authorList>
            <person name="Liu L."/>
            <person name="Yue J."/>
            <person name="Yuan J."/>
            <person name="Yang F."/>
            <person name="Li L."/>
        </authorList>
    </citation>
    <scope>NUCLEOTIDE SEQUENCE</scope>
    <source>
        <strain evidence="2">G4R7</strain>
    </source>
</reference>
<feature type="region of interest" description="Disordered" evidence="1">
    <location>
        <begin position="26"/>
        <end position="45"/>
    </location>
</feature>
<dbReference type="RefSeq" id="WP_231060657.1">
    <property type="nucleotide sequence ID" value="NZ_JAJNOC010000012.1"/>
</dbReference>
<evidence type="ECO:0000256" key="1">
    <source>
        <dbReference type="SAM" id="MobiDB-lite"/>
    </source>
</evidence>
<dbReference type="Proteomes" id="UP001179361">
    <property type="component" value="Unassembled WGS sequence"/>
</dbReference>
<gene>
    <name evidence="2" type="ORF">LQ564_24085</name>
</gene>